<dbReference type="AlphaFoldDB" id="A0A9N7VVI8"/>
<sequence>MPCPYRLNPLRHLGTPDHVLTSELIVLSVLSAFVIGTSTTVTGHIGRGNRPNYNKLEGNQTTLIDPPSSLSVSTGGPLTPQPDPTP</sequence>
<keyword evidence="2" id="KW-1133">Transmembrane helix</keyword>
<proteinExistence type="predicted"/>
<protein>
    <submittedName>
        <fullName evidence="3">Uncharacterized protein</fullName>
    </submittedName>
</protein>
<evidence type="ECO:0000256" key="1">
    <source>
        <dbReference type="SAM" id="MobiDB-lite"/>
    </source>
</evidence>
<feature type="region of interest" description="Disordered" evidence="1">
    <location>
        <begin position="43"/>
        <end position="86"/>
    </location>
</feature>
<keyword evidence="2" id="KW-0472">Membrane</keyword>
<name>A0A9N7VVI8_PLEPL</name>
<organism evidence="3 4">
    <name type="scientific">Pleuronectes platessa</name>
    <name type="common">European plaice</name>
    <dbReference type="NCBI Taxonomy" id="8262"/>
    <lineage>
        <taxon>Eukaryota</taxon>
        <taxon>Metazoa</taxon>
        <taxon>Chordata</taxon>
        <taxon>Craniata</taxon>
        <taxon>Vertebrata</taxon>
        <taxon>Euteleostomi</taxon>
        <taxon>Actinopterygii</taxon>
        <taxon>Neopterygii</taxon>
        <taxon>Teleostei</taxon>
        <taxon>Neoteleostei</taxon>
        <taxon>Acanthomorphata</taxon>
        <taxon>Carangaria</taxon>
        <taxon>Pleuronectiformes</taxon>
        <taxon>Pleuronectoidei</taxon>
        <taxon>Pleuronectidae</taxon>
        <taxon>Pleuronectes</taxon>
    </lineage>
</organism>
<feature type="transmembrane region" description="Helical" evidence="2">
    <location>
        <begin position="24"/>
        <end position="45"/>
    </location>
</feature>
<keyword evidence="4" id="KW-1185">Reference proteome</keyword>
<dbReference type="EMBL" id="CADEAL010004280">
    <property type="protein sequence ID" value="CAB1455993.1"/>
    <property type="molecule type" value="Genomic_DNA"/>
</dbReference>
<keyword evidence="2" id="KW-0812">Transmembrane</keyword>
<gene>
    <name evidence="3" type="ORF">PLEPLA_LOCUS43774</name>
</gene>
<evidence type="ECO:0000313" key="3">
    <source>
        <dbReference type="EMBL" id="CAB1455993.1"/>
    </source>
</evidence>
<accession>A0A9N7VVI8</accession>
<dbReference type="Proteomes" id="UP001153269">
    <property type="component" value="Unassembled WGS sequence"/>
</dbReference>
<evidence type="ECO:0000256" key="2">
    <source>
        <dbReference type="SAM" id="Phobius"/>
    </source>
</evidence>
<comment type="caution">
    <text evidence="3">The sequence shown here is derived from an EMBL/GenBank/DDBJ whole genome shotgun (WGS) entry which is preliminary data.</text>
</comment>
<reference evidence="3" key="1">
    <citation type="submission" date="2020-03" db="EMBL/GenBank/DDBJ databases">
        <authorList>
            <person name="Weist P."/>
        </authorList>
    </citation>
    <scope>NUCLEOTIDE SEQUENCE</scope>
</reference>
<evidence type="ECO:0000313" key="4">
    <source>
        <dbReference type="Proteomes" id="UP001153269"/>
    </source>
</evidence>
<feature type="compositionally biased region" description="Polar residues" evidence="1">
    <location>
        <begin position="57"/>
        <end position="76"/>
    </location>
</feature>